<reference evidence="3 4" key="1">
    <citation type="journal article" date="2018" name="IMA Fungus">
        <title>IMA Genome-F 10: Nine draft genome sequences of Claviceps purpurea s.lat., including C. arundinis, C. humidiphila, and C. cf. spartinae, pseudomolecules for the pitch canker pathogen Fusarium circinatum, draft genome of Davidsoniella eucalypti, Grosmannia galeiformis, Quambalaria eucalypti, and Teratosphaeria destructans.</title>
        <authorList>
            <person name="Wingfield B.D."/>
            <person name="Liu M."/>
            <person name="Nguyen H.D."/>
            <person name="Lane F.A."/>
            <person name="Morgan S.W."/>
            <person name="De Vos L."/>
            <person name="Wilken P.M."/>
            <person name="Duong T.A."/>
            <person name="Aylward J."/>
            <person name="Coetzee M.P."/>
            <person name="Dadej K."/>
            <person name="De Beer Z.W."/>
            <person name="Findlay W."/>
            <person name="Havenga M."/>
            <person name="Kolarik M."/>
            <person name="Menzies J.G."/>
            <person name="Naidoo K."/>
            <person name="Pochopski O."/>
            <person name="Shoukouhi P."/>
            <person name="Santana Q.C."/>
            <person name="Seifert K.A."/>
            <person name="Soal N."/>
            <person name="Steenkamp E.T."/>
            <person name="Tatham C.T."/>
            <person name="van der Nest M.A."/>
            <person name="Wingfield M.J."/>
        </authorList>
    </citation>
    <scope>NUCLEOTIDE SEQUENCE [LARGE SCALE GENOMIC DNA]</scope>
    <source>
        <strain evidence="3">CMW44962</strain>
    </source>
</reference>
<reference evidence="3 4" key="2">
    <citation type="journal article" date="2021" name="Curr. Genet.">
        <title>Genetic response to nitrogen starvation in the aggressive Eucalyptus foliar pathogen Teratosphaeria destructans.</title>
        <authorList>
            <person name="Havenga M."/>
            <person name="Wingfield B.D."/>
            <person name="Wingfield M.J."/>
            <person name="Dreyer L.L."/>
            <person name="Roets F."/>
            <person name="Aylward J."/>
        </authorList>
    </citation>
    <scope>NUCLEOTIDE SEQUENCE [LARGE SCALE GENOMIC DNA]</scope>
    <source>
        <strain evidence="3">CMW44962</strain>
    </source>
</reference>
<accession>A0A9W7SPN5</accession>
<evidence type="ECO:0000313" key="4">
    <source>
        <dbReference type="Proteomes" id="UP001138500"/>
    </source>
</evidence>
<evidence type="ECO:0000313" key="3">
    <source>
        <dbReference type="EMBL" id="KAH9826352.1"/>
    </source>
</evidence>
<dbReference type="InterPro" id="IPR028115">
    <property type="entry name" value="DUF4484"/>
</dbReference>
<dbReference type="EMBL" id="RIBY02001990">
    <property type="protein sequence ID" value="KAH9826352.1"/>
    <property type="molecule type" value="Genomic_DNA"/>
</dbReference>
<evidence type="ECO:0000256" key="1">
    <source>
        <dbReference type="SAM" id="MobiDB-lite"/>
    </source>
</evidence>
<comment type="caution">
    <text evidence="3">The sequence shown here is derived from an EMBL/GenBank/DDBJ whole genome shotgun (WGS) entry which is preliminary data.</text>
</comment>
<dbReference type="InterPro" id="IPR018626">
    <property type="entry name" value="LCHN/Anr2"/>
</dbReference>
<name>A0A9W7SPN5_9PEZI</name>
<evidence type="ECO:0000259" key="2">
    <source>
        <dbReference type="Pfam" id="PF14831"/>
    </source>
</evidence>
<dbReference type="GO" id="GO:0005811">
    <property type="term" value="C:lipid droplet"/>
    <property type="evidence" value="ECO:0007669"/>
    <property type="project" value="TreeGrafter"/>
</dbReference>
<feature type="domain" description="DUF4484" evidence="2">
    <location>
        <begin position="386"/>
        <end position="486"/>
    </location>
</feature>
<dbReference type="InterPro" id="IPR053056">
    <property type="entry name" value="Lipid_Metab_Assoc_Protein"/>
</dbReference>
<proteinExistence type="predicted"/>
<dbReference type="Pfam" id="PF09804">
    <property type="entry name" value="DENND11"/>
    <property type="match status" value="1"/>
</dbReference>
<sequence>MEQDAAPPVVAAFKIEFDQKVGYTLAWQRALPDVNLDGVEFKSLPSGLHGVKDDLVYFLHGHYAGISAFVQEEADEQQRNASFVAVGALVGLAHGKLGRSWLHAAELRRLAKDLVGRSSDARTLQLFWDRHRQSERSSGGGSKPTSPVSAKRNSIPITPSKRHSDSSHGFKLDAGGVADHPALYMPGLLDSFGPLIFPLYRAALLRKRILFLTTPPVQRSCCVVYILSVLASITQPMAESLQPDVEPLHRAHPLFSVGISDIPLLSQHSRTGWIATTTDDILGEKSKLWDMIVDVGPGEPGSKRRWPKMRTSDGKPVKATQRDLRRYRLLRGELRRMRLARKRYRDSLDSHSESLDDDREPLVRSATVLKEPAGPEEMHSSETEVVEPVSWIGMAYDSLMWWASAGDEEAWAKEEIAADQKLLDDLPDIHQALPQPTSRDDAVQEGLYEAQETATVMTAYFHRLTSVFIQGLASLVEEADDETEEGIEEDAIAITNDDIRAMGLDTWSENDKGFIKGMMKLYFGREAVVADGGIRLCGVRVC</sequence>
<organism evidence="3 4">
    <name type="scientific">Teratosphaeria destructans</name>
    <dbReference type="NCBI Taxonomy" id="418781"/>
    <lineage>
        <taxon>Eukaryota</taxon>
        <taxon>Fungi</taxon>
        <taxon>Dikarya</taxon>
        <taxon>Ascomycota</taxon>
        <taxon>Pezizomycotina</taxon>
        <taxon>Dothideomycetes</taxon>
        <taxon>Dothideomycetidae</taxon>
        <taxon>Mycosphaerellales</taxon>
        <taxon>Teratosphaeriaceae</taxon>
        <taxon>Teratosphaeria</taxon>
    </lineage>
</organism>
<feature type="domain" description="DUF4484" evidence="2">
    <location>
        <begin position="488"/>
        <end position="542"/>
    </location>
</feature>
<protein>
    <submittedName>
        <fullName evidence="3">Protein LCHN</fullName>
    </submittedName>
</protein>
<feature type="compositionally biased region" description="Polar residues" evidence="1">
    <location>
        <begin position="143"/>
        <end position="157"/>
    </location>
</feature>
<dbReference type="PANTHER" id="PTHR28153:SF1">
    <property type="entry name" value="DUF4484 DOMAIN-CONTAINING PROTEIN"/>
    <property type="match status" value="1"/>
</dbReference>
<keyword evidence="4" id="KW-1185">Reference proteome</keyword>
<dbReference type="Pfam" id="PF14831">
    <property type="entry name" value="DUF4484"/>
    <property type="match status" value="2"/>
</dbReference>
<feature type="region of interest" description="Disordered" evidence="1">
    <location>
        <begin position="132"/>
        <end position="170"/>
    </location>
</feature>
<gene>
    <name evidence="3" type="ORF">Tdes44962_MAKER03484</name>
</gene>
<dbReference type="PANTHER" id="PTHR28153">
    <property type="entry name" value="PROTEIN, PUTATIVE-RELATED"/>
    <property type="match status" value="1"/>
</dbReference>
<dbReference type="AlphaFoldDB" id="A0A9W7SPN5"/>
<dbReference type="Proteomes" id="UP001138500">
    <property type="component" value="Unassembled WGS sequence"/>
</dbReference>
<dbReference type="OrthoDB" id="2152680at2759"/>